<accession>A0A1I0EXC1</accession>
<dbReference type="Proteomes" id="UP000199568">
    <property type="component" value="Unassembled WGS sequence"/>
</dbReference>
<name>A0A1I0EXC1_9FIRM</name>
<protein>
    <recommendedName>
        <fullName evidence="3">DUF3787 domain-containing protein</fullName>
    </recommendedName>
</protein>
<evidence type="ECO:0000313" key="1">
    <source>
        <dbReference type="EMBL" id="SET50038.1"/>
    </source>
</evidence>
<dbReference type="STRING" id="426128.SAMN05660297_02601"/>
<organism evidence="1 2">
    <name type="scientific">Natronincola peptidivorans</name>
    <dbReference type="NCBI Taxonomy" id="426128"/>
    <lineage>
        <taxon>Bacteria</taxon>
        <taxon>Bacillati</taxon>
        <taxon>Bacillota</taxon>
        <taxon>Clostridia</taxon>
        <taxon>Peptostreptococcales</taxon>
        <taxon>Natronincolaceae</taxon>
        <taxon>Natronincola</taxon>
    </lineage>
</organism>
<gene>
    <name evidence="1" type="ORF">SAMN05660297_02601</name>
</gene>
<keyword evidence="2" id="KW-1185">Reference proteome</keyword>
<dbReference type="OrthoDB" id="1708132at2"/>
<dbReference type="Pfam" id="PF12655">
    <property type="entry name" value="CDIF630_02480-like"/>
    <property type="match status" value="1"/>
</dbReference>
<evidence type="ECO:0008006" key="3">
    <source>
        <dbReference type="Google" id="ProtNLM"/>
    </source>
</evidence>
<dbReference type="AlphaFoldDB" id="A0A1I0EXC1"/>
<evidence type="ECO:0000313" key="2">
    <source>
        <dbReference type="Proteomes" id="UP000199568"/>
    </source>
</evidence>
<dbReference type="InterPro" id="IPR024209">
    <property type="entry name" value="CDIF630_02480-like"/>
</dbReference>
<sequence>MAKNKYKEKNLGRTIENHKTAAWANIESIKPESRVPIPNEIEVKNAKEYVDTNQK</sequence>
<dbReference type="RefSeq" id="WP_090444799.1">
    <property type="nucleotide sequence ID" value="NZ_FOHU01000012.1"/>
</dbReference>
<dbReference type="EMBL" id="FOHU01000012">
    <property type="protein sequence ID" value="SET50038.1"/>
    <property type="molecule type" value="Genomic_DNA"/>
</dbReference>
<proteinExistence type="predicted"/>
<reference evidence="1 2" key="1">
    <citation type="submission" date="2016-10" db="EMBL/GenBank/DDBJ databases">
        <authorList>
            <person name="de Groot N.N."/>
        </authorList>
    </citation>
    <scope>NUCLEOTIDE SEQUENCE [LARGE SCALE GENOMIC DNA]</scope>
    <source>
        <strain evidence="1 2">DSM 18979</strain>
    </source>
</reference>